<feature type="chain" id="PRO_5038214085" evidence="3">
    <location>
        <begin position="22"/>
        <end position="343"/>
    </location>
</feature>
<evidence type="ECO:0000313" key="4">
    <source>
        <dbReference type="EMBL" id="CAA0337035.1"/>
    </source>
</evidence>
<gene>
    <name evidence="5" type="ordered locus">AXX17_At1g70370</name>
    <name evidence="6" type="ORF">AN1_LOCUS6629</name>
    <name evidence="4" type="ORF">C24_LOCUS6514</name>
</gene>
<dbReference type="KEGG" id="ath:AT1G75910"/>
<proteinExistence type="inferred from homology"/>
<dbReference type="InterPro" id="IPR035669">
    <property type="entry name" value="SGNH_plant_lipase-like"/>
</dbReference>
<dbReference type="InterPro" id="IPR008265">
    <property type="entry name" value="Lipase_GDSL_AS"/>
</dbReference>
<dbReference type="EMBL" id="CACSHJ010000087">
    <property type="protein sequence ID" value="CAA0337035.1"/>
    <property type="molecule type" value="Genomic_DNA"/>
</dbReference>
<name>A0A178WJM0_ARATH</name>
<dbReference type="OrthoDB" id="1600564at2759"/>
<evidence type="ECO:0000313" key="7">
    <source>
        <dbReference type="Proteomes" id="UP000078284"/>
    </source>
</evidence>
<dbReference type="Gene3D" id="3.40.50.1110">
    <property type="entry name" value="SGNH hydrolase"/>
    <property type="match status" value="1"/>
</dbReference>
<evidence type="ECO:0000256" key="2">
    <source>
        <dbReference type="ARBA" id="ARBA00022729"/>
    </source>
</evidence>
<comment type="similarity">
    <text evidence="1">Belongs to the 'GDSL' lipolytic enzyme family.</text>
</comment>
<sequence>MCSKITLVLTLFSSYFISTDAVNGSFPALLAFGDSILDTGNNNFLLTFMKGNIWPYGRSFSMRRATGRFGNGRVFSDIVAEGLGIKKILPAYRKLFNSPSDLRTGVCFASGGAGVDPVTSKLLRVLTPKDQVNDFKGYIRKLKATAGPSRASSIVSNAVILVSQGNNDIGISYFGTPTAAFRGLTPNRYTTKLAGWNKQFMKELYDQGARKFAVMGVIPLGCLPMTRIFLGGFVITCNFFANRVAEQYNGKLRSGTKSWGREAGFRGAKFVYVDMYNTLMDVIKNYRRYGFSNEKNGCCCMITAIIPCPNPDKYVFYDFVHPSEKAYRTISKKLVQDIKNGLA</sequence>
<dbReference type="Proteomes" id="UP000434276">
    <property type="component" value="Unassembled WGS sequence"/>
</dbReference>
<organism evidence="5 7">
    <name type="scientific">Arabidopsis thaliana</name>
    <name type="common">Mouse-ear cress</name>
    <dbReference type="NCBI Taxonomy" id="3702"/>
    <lineage>
        <taxon>Eukaryota</taxon>
        <taxon>Viridiplantae</taxon>
        <taxon>Streptophyta</taxon>
        <taxon>Embryophyta</taxon>
        <taxon>Tracheophyta</taxon>
        <taxon>Spermatophyta</taxon>
        <taxon>Magnoliopsida</taxon>
        <taxon>eudicotyledons</taxon>
        <taxon>Gunneridae</taxon>
        <taxon>Pentapetalae</taxon>
        <taxon>rosids</taxon>
        <taxon>malvids</taxon>
        <taxon>Brassicales</taxon>
        <taxon>Brassicaceae</taxon>
        <taxon>Camelineae</taxon>
        <taxon>Arabidopsis</taxon>
    </lineage>
</organism>
<dbReference type="InterPro" id="IPR001087">
    <property type="entry name" value="GDSL"/>
</dbReference>
<dbReference type="AlphaFoldDB" id="A0A178WJM0"/>
<accession>A0A5S9WUT2</accession>
<evidence type="ECO:0000313" key="5">
    <source>
        <dbReference type="EMBL" id="OAP17312.1"/>
    </source>
</evidence>
<dbReference type="CDD" id="cd01837">
    <property type="entry name" value="SGNH_plant_lipase_like"/>
    <property type="match status" value="1"/>
</dbReference>
<dbReference type="Proteomes" id="UP000426265">
    <property type="component" value="Unassembled WGS sequence"/>
</dbReference>
<dbReference type="SMR" id="A0A178WJM0"/>
<dbReference type="InterPro" id="IPR036514">
    <property type="entry name" value="SGNH_hydro_sf"/>
</dbReference>
<dbReference type="ExpressionAtlas" id="A0A178WJM0">
    <property type="expression patterns" value="baseline and differential"/>
</dbReference>
<feature type="signal peptide" evidence="3">
    <location>
        <begin position="1"/>
        <end position="21"/>
    </location>
</feature>
<accession>A0A178WJM0</accession>
<keyword evidence="2 3" id="KW-0732">Signal</keyword>
<reference evidence="4 9" key="3">
    <citation type="submission" date="2019-12" db="EMBL/GenBank/DDBJ databases">
        <authorList>
            <person name="Jiao W.-B."/>
            <person name="Schneeberger K."/>
        </authorList>
    </citation>
    <scope>NUCLEOTIDE SEQUENCE [LARGE SCALE GENOMIC DNA]</scope>
    <source>
        <strain evidence="8">cv. An-1</strain>
        <strain evidence="9">cv. C24</strain>
    </source>
</reference>
<dbReference type="SUPFAM" id="SSF52266">
    <property type="entry name" value="SGNH hydrolase"/>
    <property type="match status" value="1"/>
</dbReference>
<dbReference type="OMA" id="MRANIWP"/>
<dbReference type="InterPro" id="IPR050592">
    <property type="entry name" value="GDSL_lipolytic_enzyme"/>
</dbReference>
<evidence type="ECO:0000256" key="3">
    <source>
        <dbReference type="SAM" id="SignalP"/>
    </source>
</evidence>
<reference evidence="7" key="1">
    <citation type="journal article" date="2016" name="Proc. Natl. Acad. Sci. U.S.A.">
        <title>Chromosome-level assembly of Arabidopsis thaliana Ler reveals the extent of translocation and inversion polymorphisms.</title>
        <authorList>
            <person name="Zapata L."/>
            <person name="Ding J."/>
            <person name="Willing E.M."/>
            <person name="Hartwig B."/>
            <person name="Bezdan D."/>
            <person name="Jiao W.B."/>
            <person name="Patel V."/>
            <person name="Velikkakam James G."/>
            <person name="Koornneef M."/>
            <person name="Ossowski S."/>
            <person name="Schneeberger K."/>
        </authorList>
    </citation>
    <scope>NUCLEOTIDE SEQUENCE [LARGE SCALE GENOMIC DNA]</scope>
    <source>
        <strain evidence="7">cv. Landsberg erecta</strain>
    </source>
</reference>
<dbReference type="FunFam" id="3.40.50.1110:FF:000003">
    <property type="entry name" value="GDSL esterase/lipase APG"/>
    <property type="match status" value="1"/>
</dbReference>
<protein>
    <submittedName>
        <fullName evidence="5">EXL4</fullName>
    </submittedName>
</protein>
<dbReference type="GO" id="GO:0006629">
    <property type="term" value="P:lipid metabolic process"/>
    <property type="evidence" value="ECO:0007669"/>
    <property type="project" value="InterPro"/>
</dbReference>
<evidence type="ECO:0000313" key="8">
    <source>
        <dbReference type="Proteomes" id="UP000426265"/>
    </source>
</evidence>
<dbReference type="Pfam" id="PF00657">
    <property type="entry name" value="Lipase_GDSL"/>
    <property type="match status" value="1"/>
</dbReference>
<reference evidence="5" key="2">
    <citation type="submission" date="2016-03" db="EMBL/GenBank/DDBJ databases">
        <title>Full-length assembly of Arabidopsis thaliana Ler reveals the complement of translocations and inversions.</title>
        <authorList>
            <person name="Zapata L."/>
            <person name="Schneeberger K."/>
            <person name="Ossowski S."/>
        </authorList>
    </citation>
    <scope>NUCLEOTIDE SEQUENCE [LARGE SCALE GENOMIC DNA]</scope>
    <source>
        <tissue evidence="5">Leaf</tissue>
    </source>
</reference>
<dbReference type="EMBL" id="CACRSJ010000104">
    <property type="protein sequence ID" value="VYS51159.1"/>
    <property type="molecule type" value="Genomic_DNA"/>
</dbReference>
<dbReference type="PANTHER" id="PTHR45642:SF55">
    <property type="entry name" value="GDSL ESTERASE_LIPASE EXL4-RELATED"/>
    <property type="match status" value="1"/>
</dbReference>
<dbReference type="PROSITE" id="PS01098">
    <property type="entry name" value="LIPASE_GDSL_SER"/>
    <property type="match status" value="1"/>
</dbReference>
<dbReference type="GO" id="GO:0016298">
    <property type="term" value="F:lipase activity"/>
    <property type="evidence" value="ECO:0007669"/>
    <property type="project" value="InterPro"/>
</dbReference>
<dbReference type="PANTHER" id="PTHR45642">
    <property type="entry name" value="GDSL ESTERASE/LIPASE EXL3"/>
    <property type="match status" value="1"/>
</dbReference>
<evidence type="ECO:0000256" key="1">
    <source>
        <dbReference type="ARBA" id="ARBA00008668"/>
    </source>
</evidence>
<dbReference type="Proteomes" id="UP000078284">
    <property type="component" value="Chromosome 1"/>
</dbReference>
<dbReference type="EMBL" id="LUHQ01000001">
    <property type="protein sequence ID" value="OAP17312.1"/>
    <property type="molecule type" value="Genomic_DNA"/>
</dbReference>
<evidence type="ECO:0000313" key="9">
    <source>
        <dbReference type="Proteomes" id="UP000434276"/>
    </source>
</evidence>
<evidence type="ECO:0000313" key="6">
    <source>
        <dbReference type="EMBL" id="VYS51159.1"/>
    </source>
</evidence>